<sequence>MVHGVSPGFLCSEFKYHQVNFAFHLFESIKSTSEMLGLMCSTFQKLLALCQYLKLLLLLLRWKAGRVVSMLDEMLSSTSPIAMYRVQIPLRLTLPFILSGLIN</sequence>
<proteinExistence type="predicted"/>
<evidence type="ECO:0000313" key="2">
    <source>
        <dbReference type="Proteomes" id="UP001162480"/>
    </source>
</evidence>
<gene>
    <name evidence="1" type="ORF">OCTVUL_1B002274</name>
</gene>
<organism evidence="1 2">
    <name type="scientific">Octopus vulgaris</name>
    <name type="common">Common octopus</name>
    <dbReference type="NCBI Taxonomy" id="6645"/>
    <lineage>
        <taxon>Eukaryota</taxon>
        <taxon>Metazoa</taxon>
        <taxon>Spiralia</taxon>
        <taxon>Lophotrochozoa</taxon>
        <taxon>Mollusca</taxon>
        <taxon>Cephalopoda</taxon>
        <taxon>Coleoidea</taxon>
        <taxon>Octopodiformes</taxon>
        <taxon>Octopoda</taxon>
        <taxon>Incirrata</taxon>
        <taxon>Octopodidae</taxon>
        <taxon>Octopus</taxon>
    </lineage>
</organism>
<protein>
    <submittedName>
        <fullName evidence="1">Uncharacterized protein</fullName>
    </submittedName>
</protein>
<dbReference type="EMBL" id="OX597820">
    <property type="protein sequence ID" value="CAI9725381.1"/>
    <property type="molecule type" value="Genomic_DNA"/>
</dbReference>
<accession>A0AA36B195</accession>
<reference evidence="1" key="1">
    <citation type="submission" date="2023-08" db="EMBL/GenBank/DDBJ databases">
        <authorList>
            <person name="Alioto T."/>
            <person name="Alioto T."/>
            <person name="Gomez Garrido J."/>
        </authorList>
    </citation>
    <scope>NUCLEOTIDE SEQUENCE</scope>
</reference>
<dbReference type="Proteomes" id="UP001162480">
    <property type="component" value="Chromosome 7"/>
</dbReference>
<dbReference type="AlphaFoldDB" id="A0AA36B195"/>
<name>A0AA36B195_OCTVU</name>
<evidence type="ECO:0000313" key="1">
    <source>
        <dbReference type="EMBL" id="CAI9725381.1"/>
    </source>
</evidence>
<keyword evidence="2" id="KW-1185">Reference proteome</keyword>